<evidence type="ECO:0000256" key="8">
    <source>
        <dbReference type="SAM" id="MobiDB-lite"/>
    </source>
</evidence>
<evidence type="ECO:0000256" key="1">
    <source>
        <dbReference type="ARBA" id="ARBA00004651"/>
    </source>
</evidence>
<evidence type="ECO:0000256" key="4">
    <source>
        <dbReference type="ARBA" id="ARBA00022597"/>
    </source>
</evidence>
<dbReference type="InterPro" id="IPR020846">
    <property type="entry name" value="MFS_dom"/>
</dbReference>
<evidence type="ECO:0000256" key="6">
    <source>
        <dbReference type="ARBA" id="ARBA00022989"/>
    </source>
</evidence>
<proteinExistence type="predicted"/>
<keyword evidence="4" id="KW-0762">Sugar transport</keyword>
<feature type="transmembrane region" description="Helical" evidence="9">
    <location>
        <begin position="74"/>
        <end position="96"/>
    </location>
</feature>
<dbReference type="Pfam" id="PF00083">
    <property type="entry name" value="Sugar_tr"/>
    <property type="match status" value="1"/>
</dbReference>
<feature type="domain" description="Major facilitator superfamily (MFS) profile" evidence="10">
    <location>
        <begin position="32"/>
        <end position="463"/>
    </location>
</feature>
<dbReference type="GO" id="GO:0022857">
    <property type="term" value="F:transmembrane transporter activity"/>
    <property type="evidence" value="ECO:0007669"/>
    <property type="project" value="InterPro"/>
</dbReference>
<keyword evidence="5 9" id="KW-0812">Transmembrane</keyword>
<dbReference type="SUPFAM" id="SSF103473">
    <property type="entry name" value="MFS general substrate transporter"/>
    <property type="match status" value="1"/>
</dbReference>
<feature type="transmembrane region" description="Helical" evidence="9">
    <location>
        <begin position="30"/>
        <end position="54"/>
    </location>
</feature>
<evidence type="ECO:0000256" key="9">
    <source>
        <dbReference type="SAM" id="Phobius"/>
    </source>
</evidence>
<dbReference type="GO" id="GO:0005886">
    <property type="term" value="C:plasma membrane"/>
    <property type="evidence" value="ECO:0007669"/>
    <property type="project" value="UniProtKB-SubCell"/>
</dbReference>
<dbReference type="EMBL" id="JAZDUA010000068">
    <property type="protein sequence ID" value="KAK7869840.1"/>
    <property type="molecule type" value="Genomic_DNA"/>
</dbReference>
<keyword evidence="6 9" id="KW-1133">Transmembrane helix</keyword>
<comment type="caution">
    <text evidence="11">The sequence shown here is derived from an EMBL/GenBank/DDBJ whole genome shotgun (WGS) entry which is preliminary data.</text>
</comment>
<keyword evidence="3" id="KW-1003">Cell membrane</keyword>
<feature type="transmembrane region" description="Helical" evidence="9">
    <location>
        <begin position="273"/>
        <end position="293"/>
    </location>
</feature>
<evidence type="ECO:0000256" key="5">
    <source>
        <dbReference type="ARBA" id="ARBA00022692"/>
    </source>
</evidence>
<organism evidence="11 12">
    <name type="scientific">Gryllus longicercus</name>
    <dbReference type="NCBI Taxonomy" id="2509291"/>
    <lineage>
        <taxon>Eukaryota</taxon>
        <taxon>Metazoa</taxon>
        <taxon>Ecdysozoa</taxon>
        <taxon>Arthropoda</taxon>
        <taxon>Hexapoda</taxon>
        <taxon>Insecta</taxon>
        <taxon>Pterygota</taxon>
        <taxon>Neoptera</taxon>
        <taxon>Polyneoptera</taxon>
        <taxon>Orthoptera</taxon>
        <taxon>Ensifera</taxon>
        <taxon>Gryllidea</taxon>
        <taxon>Grylloidea</taxon>
        <taxon>Gryllidae</taxon>
        <taxon>Gryllinae</taxon>
        <taxon>Gryllus</taxon>
    </lineage>
</organism>
<feature type="transmembrane region" description="Helical" evidence="9">
    <location>
        <begin position="338"/>
        <end position="360"/>
    </location>
</feature>
<feature type="transmembrane region" description="Helical" evidence="9">
    <location>
        <begin position="408"/>
        <end position="429"/>
    </location>
</feature>
<gene>
    <name evidence="11" type="ORF">R5R35_008057</name>
</gene>
<comment type="subcellular location">
    <subcellularLocation>
        <location evidence="1">Cell membrane</location>
        <topology evidence="1">Multi-pass membrane protein</topology>
    </subcellularLocation>
</comment>
<feature type="transmembrane region" description="Helical" evidence="9">
    <location>
        <begin position="189"/>
        <end position="207"/>
    </location>
</feature>
<feature type="transmembrane region" description="Helical" evidence="9">
    <location>
        <begin position="435"/>
        <end position="459"/>
    </location>
</feature>
<feature type="transmembrane region" description="Helical" evidence="9">
    <location>
        <begin position="313"/>
        <end position="331"/>
    </location>
</feature>
<sequence>MELEERQPLLTPAPGANRPRDCGAGRVRQFAAAFTVDIMALAFGLGMGWSSTALPLLMSEASPLHSGPITKTDASWLASILCIMGTITTPMYHYICEHYGRKACAFATVLPGIISILLLIFGETVEILYVSRGLIGASFAGTFIYCPIYVTELAEKDIRGSLGVVIMLMRNIGILFSYIIGSYFSFHTVSWLCLGPPVIFLFALFWLPESPVYLARQGEYEKAVIAMKHFRGKNVNVPEEIEVLKNALSEMQSGGNAPATLLELLSNKIATKALFMTFILFSNQQLCGFYGIVSYTVMIFKESGSYLSPNTCSIIVGFMLFCGTVLSIILCDLTGRKILLIVSDFLMGFVLIIIAIYFFSKSRGYDIEEFNWVPVTCLSIYVIALNVGIASLPVLIATELFSPRFTSLAMTITAPSTWMLTFFVTKYFPLVSEHIGIHGSCLVFAVICIGGGIYIVLCVPETKNKSLQMILGELESKQGTTFNNRIPSKDKVAASERMS</sequence>
<evidence type="ECO:0000313" key="11">
    <source>
        <dbReference type="EMBL" id="KAK7869840.1"/>
    </source>
</evidence>
<dbReference type="FunFam" id="1.20.1250.20:FF:000218">
    <property type="entry name" value="facilitated trehalose transporter Tret1"/>
    <property type="match status" value="1"/>
</dbReference>
<feature type="region of interest" description="Disordered" evidence="8">
    <location>
        <begin position="1"/>
        <end position="21"/>
    </location>
</feature>
<keyword evidence="2" id="KW-0813">Transport</keyword>
<evidence type="ECO:0000256" key="7">
    <source>
        <dbReference type="ARBA" id="ARBA00023136"/>
    </source>
</evidence>
<dbReference type="PANTHER" id="PTHR48021">
    <property type="match status" value="1"/>
</dbReference>
<feature type="transmembrane region" description="Helical" evidence="9">
    <location>
        <begin position="103"/>
        <end position="121"/>
    </location>
</feature>
<evidence type="ECO:0000313" key="12">
    <source>
        <dbReference type="Proteomes" id="UP001378592"/>
    </source>
</evidence>
<dbReference type="Gene3D" id="1.20.1250.20">
    <property type="entry name" value="MFS general substrate transporter like domains"/>
    <property type="match status" value="1"/>
</dbReference>
<protein>
    <recommendedName>
        <fullName evidence="10">Major facilitator superfamily (MFS) profile domain-containing protein</fullName>
    </recommendedName>
</protein>
<evidence type="ECO:0000256" key="3">
    <source>
        <dbReference type="ARBA" id="ARBA00022475"/>
    </source>
</evidence>
<name>A0AAN9VX70_9ORTH</name>
<keyword evidence="12" id="KW-1185">Reference proteome</keyword>
<keyword evidence="7 9" id="KW-0472">Membrane</keyword>
<dbReference type="Proteomes" id="UP001378592">
    <property type="component" value="Unassembled WGS sequence"/>
</dbReference>
<dbReference type="PANTHER" id="PTHR48021:SF33">
    <property type="entry name" value="AT22075P-RELATED"/>
    <property type="match status" value="1"/>
</dbReference>
<accession>A0AAN9VX70</accession>
<dbReference type="PROSITE" id="PS50850">
    <property type="entry name" value="MFS"/>
    <property type="match status" value="1"/>
</dbReference>
<dbReference type="AlphaFoldDB" id="A0AAN9VX70"/>
<feature type="transmembrane region" description="Helical" evidence="9">
    <location>
        <begin position="127"/>
        <end position="150"/>
    </location>
</feature>
<feature type="transmembrane region" description="Helical" evidence="9">
    <location>
        <begin position="162"/>
        <end position="183"/>
    </location>
</feature>
<dbReference type="InterPro" id="IPR005828">
    <property type="entry name" value="MFS_sugar_transport-like"/>
</dbReference>
<evidence type="ECO:0000259" key="10">
    <source>
        <dbReference type="PROSITE" id="PS50850"/>
    </source>
</evidence>
<feature type="transmembrane region" description="Helical" evidence="9">
    <location>
        <begin position="372"/>
        <end position="396"/>
    </location>
</feature>
<evidence type="ECO:0000256" key="2">
    <source>
        <dbReference type="ARBA" id="ARBA00022448"/>
    </source>
</evidence>
<reference evidence="11 12" key="1">
    <citation type="submission" date="2024-03" db="EMBL/GenBank/DDBJ databases">
        <title>The genome assembly and annotation of the cricket Gryllus longicercus Weissman &amp; Gray.</title>
        <authorList>
            <person name="Szrajer S."/>
            <person name="Gray D."/>
            <person name="Ylla G."/>
        </authorList>
    </citation>
    <scope>NUCLEOTIDE SEQUENCE [LARGE SCALE GENOMIC DNA]</scope>
    <source>
        <strain evidence="11">DAG 2021-001</strain>
        <tissue evidence="11">Whole body minus gut</tissue>
    </source>
</reference>
<dbReference type="InterPro" id="IPR050549">
    <property type="entry name" value="MFS_Trehalose_Transporter"/>
</dbReference>
<dbReference type="InterPro" id="IPR036259">
    <property type="entry name" value="MFS_trans_sf"/>
</dbReference>